<protein>
    <recommendedName>
        <fullName evidence="2">J domain-containing protein</fullName>
    </recommendedName>
</protein>
<dbReference type="PROSITE" id="PS50076">
    <property type="entry name" value="DNAJ_2"/>
    <property type="match status" value="1"/>
</dbReference>
<comment type="caution">
    <text evidence="3">The sequence shown here is derived from an EMBL/GenBank/DDBJ whole genome shotgun (WGS) entry which is preliminary data.</text>
</comment>
<dbReference type="PANTHER" id="PTHR44873">
    <property type="entry name" value="DNAJ HOMOLOG SUBFAMILY C MEMBER 30, MITOCHONDRIAL"/>
    <property type="match status" value="1"/>
</dbReference>
<feature type="domain" description="J" evidence="2">
    <location>
        <begin position="132"/>
        <end position="197"/>
    </location>
</feature>
<dbReference type="InterPro" id="IPR001623">
    <property type="entry name" value="DnaJ_domain"/>
</dbReference>
<sequence>MAEVRLCFGRGALDRFYHFHLRESSIKRGNSLTQTLSLTSAVLSGCFTNGGLQGGERATDRVTGAASRDTYTSGTVELGAVEGETLPRCWSRTKLSRSFLHSQRECGGQVVLIREFGSNGTRSEPLFRTKTGYYEILEVSPSATQAQIKTAYYKQSFVFHPDRNAGSEVATVRFSDISEAYTVLGNKALRRKYDRGLLSQSDLIATARPSSSSSKDGPGGSATQQADRGRPVAGAYNRGGVYDFDKFFKSHYSDQLQREREMRARREDMLRDRHEPMVERRSKMMEMCVGLMVVMALCLTYSLKRG</sequence>
<dbReference type="Pfam" id="PF00226">
    <property type="entry name" value="DnaJ"/>
    <property type="match status" value="1"/>
</dbReference>
<evidence type="ECO:0000259" key="2">
    <source>
        <dbReference type="PROSITE" id="PS50076"/>
    </source>
</evidence>
<evidence type="ECO:0000313" key="4">
    <source>
        <dbReference type="Proteomes" id="UP001153269"/>
    </source>
</evidence>
<dbReference type="CDD" id="cd06257">
    <property type="entry name" value="DnaJ"/>
    <property type="match status" value="1"/>
</dbReference>
<proteinExistence type="predicted"/>
<dbReference type="EMBL" id="CADEAL010003101">
    <property type="protein sequence ID" value="CAB1443425.1"/>
    <property type="molecule type" value="Genomic_DNA"/>
</dbReference>
<feature type="region of interest" description="Disordered" evidence="1">
    <location>
        <begin position="204"/>
        <end position="232"/>
    </location>
</feature>
<dbReference type="SUPFAM" id="SSF46565">
    <property type="entry name" value="Chaperone J-domain"/>
    <property type="match status" value="1"/>
</dbReference>
<name>A0A9N7V5Z8_PLEPL</name>
<organism evidence="3 4">
    <name type="scientific">Pleuronectes platessa</name>
    <name type="common">European plaice</name>
    <dbReference type="NCBI Taxonomy" id="8262"/>
    <lineage>
        <taxon>Eukaryota</taxon>
        <taxon>Metazoa</taxon>
        <taxon>Chordata</taxon>
        <taxon>Craniata</taxon>
        <taxon>Vertebrata</taxon>
        <taxon>Euteleostomi</taxon>
        <taxon>Actinopterygii</taxon>
        <taxon>Neopterygii</taxon>
        <taxon>Teleostei</taxon>
        <taxon>Neoteleostei</taxon>
        <taxon>Acanthomorphata</taxon>
        <taxon>Carangaria</taxon>
        <taxon>Pleuronectiformes</taxon>
        <taxon>Pleuronectoidei</taxon>
        <taxon>Pleuronectidae</taxon>
        <taxon>Pleuronectes</taxon>
    </lineage>
</organism>
<dbReference type="InterPro" id="IPR036869">
    <property type="entry name" value="J_dom_sf"/>
</dbReference>
<keyword evidence="4" id="KW-1185">Reference proteome</keyword>
<dbReference type="PRINTS" id="PR00625">
    <property type="entry name" value="JDOMAIN"/>
</dbReference>
<gene>
    <name evidence="3" type="ORF">PLEPLA_LOCUS31141</name>
</gene>
<dbReference type="PANTHER" id="PTHR44873:SF1">
    <property type="entry name" value="DNAJ HOMOLOG SUBFAMILY C MEMBER 30, MITOCHONDRIAL"/>
    <property type="match status" value="1"/>
</dbReference>
<dbReference type="InterPro" id="IPR053025">
    <property type="entry name" value="Mito_ATP_Synthase-Asso"/>
</dbReference>
<accession>A0A9N7V5Z8</accession>
<evidence type="ECO:0000313" key="3">
    <source>
        <dbReference type="EMBL" id="CAB1443425.1"/>
    </source>
</evidence>
<dbReference type="Gene3D" id="1.10.287.110">
    <property type="entry name" value="DnaJ domain"/>
    <property type="match status" value="1"/>
</dbReference>
<dbReference type="Proteomes" id="UP001153269">
    <property type="component" value="Unassembled WGS sequence"/>
</dbReference>
<reference evidence="3" key="1">
    <citation type="submission" date="2020-03" db="EMBL/GenBank/DDBJ databases">
        <authorList>
            <person name="Weist P."/>
        </authorList>
    </citation>
    <scope>NUCLEOTIDE SEQUENCE</scope>
</reference>
<evidence type="ECO:0000256" key="1">
    <source>
        <dbReference type="SAM" id="MobiDB-lite"/>
    </source>
</evidence>
<dbReference type="SMART" id="SM00271">
    <property type="entry name" value="DnaJ"/>
    <property type="match status" value="1"/>
</dbReference>
<dbReference type="AlphaFoldDB" id="A0A9N7V5Z8"/>